<dbReference type="GO" id="GO:0061982">
    <property type="term" value="P:meiosis I cell cycle process"/>
    <property type="evidence" value="ECO:0007669"/>
    <property type="project" value="UniProtKB-ARBA"/>
</dbReference>
<dbReference type="Pfam" id="PF13589">
    <property type="entry name" value="HATPase_c_3"/>
    <property type="match status" value="1"/>
</dbReference>
<evidence type="ECO:0000256" key="3">
    <source>
        <dbReference type="SAM" id="MobiDB-lite"/>
    </source>
</evidence>
<comment type="similarity">
    <text evidence="1">Belongs to the DNA mismatch repair MutL/HexB family.</text>
</comment>
<dbReference type="GO" id="GO:0016887">
    <property type="term" value="F:ATP hydrolysis activity"/>
    <property type="evidence" value="ECO:0007669"/>
    <property type="project" value="InterPro"/>
</dbReference>
<dbReference type="GO" id="GO:0006298">
    <property type="term" value="P:mismatch repair"/>
    <property type="evidence" value="ECO:0007669"/>
    <property type="project" value="InterPro"/>
</dbReference>
<comment type="caution">
    <text evidence="5">The sequence shown here is derived from an EMBL/GenBank/DDBJ whole genome shotgun (WGS) entry which is preliminary data.</text>
</comment>
<dbReference type="InterPro" id="IPR014721">
    <property type="entry name" value="Ribsml_uS5_D2-typ_fold_subgr"/>
</dbReference>
<dbReference type="Gene3D" id="3.30.230.10">
    <property type="match status" value="1"/>
</dbReference>
<accession>A0AAN6TM51</accession>
<dbReference type="GO" id="GO:0030983">
    <property type="term" value="F:mismatched DNA binding"/>
    <property type="evidence" value="ECO:0007669"/>
    <property type="project" value="InterPro"/>
</dbReference>
<dbReference type="GO" id="GO:0032389">
    <property type="term" value="C:MutLalpha complex"/>
    <property type="evidence" value="ECO:0007669"/>
    <property type="project" value="TreeGrafter"/>
</dbReference>
<proteinExistence type="inferred from homology"/>
<dbReference type="PANTHER" id="PTHR10073:SF41">
    <property type="entry name" value="MISMATCH REPAIR PROTEIN, PUTATIVE (AFU_ORTHOLOGUE AFUA_8G05820)-RELATED"/>
    <property type="match status" value="1"/>
</dbReference>
<keyword evidence="6" id="KW-1185">Reference proteome</keyword>
<dbReference type="GO" id="GO:0140664">
    <property type="term" value="F:ATP-dependent DNA damage sensor activity"/>
    <property type="evidence" value="ECO:0007669"/>
    <property type="project" value="InterPro"/>
</dbReference>
<dbReference type="EMBL" id="MU853332">
    <property type="protein sequence ID" value="KAK4117047.1"/>
    <property type="molecule type" value="Genomic_DNA"/>
</dbReference>
<dbReference type="PANTHER" id="PTHR10073">
    <property type="entry name" value="DNA MISMATCH REPAIR PROTEIN MLH, PMS, MUTL"/>
    <property type="match status" value="1"/>
</dbReference>
<feature type="domain" description="DNA mismatch repair protein S5" evidence="4">
    <location>
        <begin position="216"/>
        <end position="360"/>
    </location>
</feature>
<gene>
    <name evidence="5" type="ORF">N656DRAFT_700270</name>
</gene>
<keyword evidence="2" id="KW-0227">DNA damage</keyword>
<organism evidence="5 6">
    <name type="scientific">Canariomyces notabilis</name>
    <dbReference type="NCBI Taxonomy" id="2074819"/>
    <lineage>
        <taxon>Eukaryota</taxon>
        <taxon>Fungi</taxon>
        <taxon>Dikarya</taxon>
        <taxon>Ascomycota</taxon>
        <taxon>Pezizomycotina</taxon>
        <taxon>Sordariomycetes</taxon>
        <taxon>Sordariomycetidae</taxon>
        <taxon>Sordariales</taxon>
        <taxon>Chaetomiaceae</taxon>
        <taxon>Canariomyces</taxon>
    </lineage>
</organism>
<name>A0AAN6TM51_9PEZI</name>
<reference evidence="5" key="2">
    <citation type="submission" date="2023-05" db="EMBL/GenBank/DDBJ databases">
        <authorList>
            <consortium name="Lawrence Berkeley National Laboratory"/>
            <person name="Steindorff A."/>
            <person name="Hensen N."/>
            <person name="Bonometti L."/>
            <person name="Westerberg I."/>
            <person name="Brannstrom I.O."/>
            <person name="Guillou S."/>
            <person name="Cros-Aarteil S."/>
            <person name="Calhoun S."/>
            <person name="Haridas S."/>
            <person name="Kuo A."/>
            <person name="Mondo S."/>
            <person name="Pangilinan J."/>
            <person name="Riley R."/>
            <person name="Labutti K."/>
            <person name="Andreopoulos B."/>
            <person name="Lipzen A."/>
            <person name="Chen C."/>
            <person name="Yanf M."/>
            <person name="Daum C."/>
            <person name="Ng V."/>
            <person name="Clum A."/>
            <person name="Ohm R."/>
            <person name="Martin F."/>
            <person name="Silar P."/>
            <person name="Natvig D."/>
            <person name="Lalanne C."/>
            <person name="Gautier V."/>
            <person name="Ament-Velasquez S.L."/>
            <person name="Kruys A."/>
            <person name="Hutchinson M.I."/>
            <person name="Powell A.J."/>
            <person name="Barry K."/>
            <person name="Miller A.N."/>
            <person name="Grigoriev I.V."/>
            <person name="Debuchy R."/>
            <person name="Gladieux P."/>
            <person name="Thoren M.H."/>
            <person name="Johannesson H."/>
        </authorList>
    </citation>
    <scope>NUCLEOTIDE SEQUENCE</scope>
    <source>
        <strain evidence="5">CBS 508.74</strain>
    </source>
</reference>
<dbReference type="FunFam" id="3.30.565.10:FF:000017">
    <property type="entry name" value="PMS1 homolog 1, mismatch repair system component"/>
    <property type="match status" value="1"/>
</dbReference>
<dbReference type="Gene3D" id="3.30.565.10">
    <property type="entry name" value="Histidine kinase-like ATPase, C-terminal domain"/>
    <property type="match status" value="1"/>
</dbReference>
<dbReference type="RefSeq" id="XP_064674617.1">
    <property type="nucleotide sequence ID" value="XM_064810855.1"/>
</dbReference>
<evidence type="ECO:0000256" key="1">
    <source>
        <dbReference type="ARBA" id="ARBA00006082"/>
    </source>
</evidence>
<evidence type="ECO:0000313" key="5">
    <source>
        <dbReference type="EMBL" id="KAK4117047.1"/>
    </source>
</evidence>
<feature type="compositionally biased region" description="Polar residues" evidence="3">
    <location>
        <begin position="528"/>
        <end position="542"/>
    </location>
</feature>
<evidence type="ECO:0000259" key="4">
    <source>
        <dbReference type="SMART" id="SM01340"/>
    </source>
</evidence>
<dbReference type="SUPFAM" id="SSF55874">
    <property type="entry name" value="ATPase domain of HSP90 chaperone/DNA topoisomerase II/histidine kinase"/>
    <property type="match status" value="1"/>
</dbReference>
<evidence type="ECO:0000313" key="6">
    <source>
        <dbReference type="Proteomes" id="UP001302812"/>
    </source>
</evidence>
<protein>
    <recommendedName>
        <fullName evidence="4">DNA mismatch repair protein S5 domain-containing protein</fullName>
    </recommendedName>
</protein>
<dbReference type="InterPro" id="IPR020568">
    <property type="entry name" value="Ribosomal_Su5_D2-typ_SF"/>
</dbReference>
<sequence>MPISALPQDTIRRIGATLAITSPVALLKELLDNAIDSGATSIDVIVSSNTVDRVEVRDNGHGIHPDDFDSLGRPGHTSKLRSFDELDTLGGSSLGFRGVVLASASAVSNVSLTTRVSTEPVATVMSLAKGGGISAQRHSPAPVGTTVCATGLFAHLPVRLEATVKEAPRHLTKMKELLYSYALARHRIRLRFVVPKTPTLSWSYAPAAHGGVREAAMQLFGTELASQCIFEISPSRSPEAPSSNRLNGLDASTNRETGPVFEALLPKPSADVRKIGRGAFISVDSRPISSVRGTAKKLYALFKERISAHFSQAHSSDVPKNPFLSLNIRCPSRYYDVNIEALKDDFLFKDEQQVLDQFLSFISLIYSTAEVDCSAQLAAEATNDVMPIGVSSEAREHGLTPQLTPPSWRVDMSAGLDHLSEDDNDIEHSSPPASDLRASENNLVIDEDDMAEGDDARRHSKEGLNPWSIAKLVSHHQRREPLPSDTSQNHRREVQSPPRDTASPGPGEGLAPIWQTRHPLDHRVRNPPSLNNHDNFQSGTVNRISSQRAAASSIRPRRRQDGHGHRIGLQSPPSSSPHGMDLEDAFARERPARSRNAAGSSRLVQARISFDRGTKRPRSHNNTDSEPQVFPNSSSLDTQARISGARRRVSAEHARDAMADRDLRQIVLQESATPRHIPHVAADAAEGEGGVDHIGGQSETTSQLNPLAQDARIQLIKHQCLMASNPQKRLKRLKTEQLPLETIPRDFITVTLQITITTNSCELTQSSIRATRYDAYPITGKLGGGFEDGIGPEEAAELVRPLLERPDR</sequence>
<dbReference type="InterPro" id="IPR013507">
    <property type="entry name" value="DNA_mismatch_S5_2-like"/>
</dbReference>
<dbReference type="AlphaFoldDB" id="A0AAN6TM51"/>
<evidence type="ECO:0000256" key="2">
    <source>
        <dbReference type="ARBA" id="ARBA00022763"/>
    </source>
</evidence>
<reference evidence="5" key="1">
    <citation type="journal article" date="2023" name="Mol. Phylogenet. Evol.">
        <title>Genome-scale phylogeny and comparative genomics of the fungal order Sordariales.</title>
        <authorList>
            <person name="Hensen N."/>
            <person name="Bonometti L."/>
            <person name="Westerberg I."/>
            <person name="Brannstrom I.O."/>
            <person name="Guillou S."/>
            <person name="Cros-Aarteil S."/>
            <person name="Calhoun S."/>
            <person name="Haridas S."/>
            <person name="Kuo A."/>
            <person name="Mondo S."/>
            <person name="Pangilinan J."/>
            <person name="Riley R."/>
            <person name="LaButti K."/>
            <person name="Andreopoulos B."/>
            <person name="Lipzen A."/>
            <person name="Chen C."/>
            <person name="Yan M."/>
            <person name="Daum C."/>
            <person name="Ng V."/>
            <person name="Clum A."/>
            <person name="Steindorff A."/>
            <person name="Ohm R.A."/>
            <person name="Martin F."/>
            <person name="Silar P."/>
            <person name="Natvig D.O."/>
            <person name="Lalanne C."/>
            <person name="Gautier V."/>
            <person name="Ament-Velasquez S.L."/>
            <person name="Kruys A."/>
            <person name="Hutchinson M.I."/>
            <person name="Powell A.J."/>
            <person name="Barry K."/>
            <person name="Miller A.N."/>
            <person name="Grigoriev I.V."/>
            <person name="Debuchy R."/>
            <person name="Gladieux P."/>
            <person name="Hiltunen Thoren M."/>
            <person name="Johannesson H."/>
        </authorList>
    </citation>
    <scope>NUCLEOTIDE SEQUENCE</scope>
    <source>
        <strain evidence="5">CBS 508.74</strain>
    </source>
</reference>
<dbReference type="GO" id="GO:0005524">
    <property type="term" value="F:ATP binding"/>
    <property type="evidence" value="ECO:0007669"/>
    <property type="project" value="InterPro"/>
</dbReference>
<dbReference type="GeneID" id="89934980"/>
<feature type="region of interest" description="Disordered" evidence="3">
    <location>
        <begin position="418"/>
        <end position="656"/>
    </location>
</feature>
<feature type="compositionally biased region" description="Low complexity" evidence="3">
    <location>
        <begin position="543"/>
        <end position="554"/>
    </location>
</feature>
<feature type="compositionally biased region" description="Polar residues" evidence="3">
    <location>
        <begin position="620"/>
        <end position="641"/>
    </location>
</feature>
<dbReference type="SUPFAM" id="SSF54211">
    <property type="entry name" value="Ribosomal protein S5 domain 2-like"/>
    <property type="match status" value="1"/>
</dbReference>
<dbReference type="SMART" id="SM01340">
    <property type="entry name" value="DNA_mis_repair"/>
    <property type="match status" value="1"/>
</dbReference>
<dbReference type="Proteomes" id="UP001302812">
    <property type="component" value="Unassembled WGS sequence"/>
</dbReference>
<dbReference type="InterPro" id="IPR038973">
    <property type="entry name" value="MutL/Mlh/Pms-like"/>
</dbReference>
<dbReference type="InterPro" id="IPR036890">
    <property type="entry name" value="HATPase_C_sf"/>
</dbReference>